<dbReference type="Proteomes" id="UP000654075">
    <property type="component" value="Unassembled WGS sequence"/>
</dbReference>
<reference evidence="5" key="1">
    <citation type="submission" date="2021-02" db="EMBL/GenBank/DDBJ databases">
        <authorList>
            <person name="Dougan E. K."/>
            <person name="Rhodes N."/>
            <person name="Thang M."/>
            <person name="Chan C."/>
        </authorList>
    </citation>
    <scope>NUCLEOTIDE SEQUENCE</scope>
</reference>
<comment type="caution">
    <text evidence="5">The sequence shown here is derived from an EMBL/GenBank/DDBJ whole genome shotgun (WGS) entry which is preliminary data.</text>
</comment>
<protein>
    <submittedName>
        <fullName evidence="5">Uncharacterized protein</fullName>
    </submittedName>
</protein>
<dbReference type="EMBL" id="CAJNNV010002957">
    <property type="protein sequence ID" value="CAE8588159.1"/>
    <property type="molecule type" value="Genomic_DNA"/>
</dbReference>
<dbReference type="EMBL" id="CAJNNW010033941">
    <property type="protein sequence ID" value="CAE8720993.1"/>
    <property type="molecule type" value="Genomic_DNA"/>
</dbReference>
<dbReference type="OrthoDB" id="3335358at2759"/>
<dbReference type="EMBL" id="CAJNNW010027094">
    <property type="protein sequence ID" value="CAE8689579.1"/>
    <property type="molecule type" value="Genomic_DNA"/>
</dbReference>
<dbReference type="Pfam" id="PF06108">
    <property type="entry name" value="DUF952"/>
    <property type="match status" value="1"/>
</dbReference>
<dbReference type="InterPro" id="IPR009297">
    <property type="entry name" value="DUF952"/>
</dbReference>
<evidence type="ECO:0000313" key="7">
    <source>
        <dbReference type="Proteomes" id="UP000654075"/>
    </source>
</evidence>
<dbReference type="Proteomes" id="UP000626109">
    <property type="component" value="Unassembled WGS sequence"/>
</dbReference>
<sequence length="143" mass="15030">MAETAARPRMFKLAVAAELEAFGASGKVESSLDIADQFIHLSDVGAPPTVAKLFFSGATDLQLLEIDESKLTGPVNWVVGKMGDAPPDAETVSKSPLTIHYMLPDGCVHVYGSAGVPMSAVIKQAPVPLGADGVHVFPEWLTN</sequence>
<dbReference type="EMBL" id="CAJNNV010000994">
    <property type="protein sequence ID" value="CAE8584039.1"/>
    <property type="molecule type" value="Genomic_DNA"/>
</dbReference>
<evidence type="ECO:0000313" key="1">
    <source>
        <dbReference type="EMBL" id="CAE8584039.1"/>
    </source>
</evidence>
<evidence type="ECO:0000313" key="6">
    <source>
        <dbReference type="Proteomes" id="UP000626109"/>
    </source>
</evidence>
<accession>A0A813LC16</accession>
<evidence type="ECO:0000313" key="4">
    <source>
        <dbReference type="EMBL" id="CAE8689579.1"/>
    </source>
</evidence>
<dbReference type="AlphaFoldDB" id="A0A813LC16"/>
<keyword evidence="7" id="KW-1185">Reference proteome</keyword>
<evidence type="ECO:0000313" key="3">
    <source>
        <dbReference type="EMBL" id="CAE8594695.1"/>
    </source>
</evidence>
<dbReference type="Gene3D" id="3.20.170.20">
    <property type="entry name" value="Protein of unknown function DUF952"/>
    <property type="match status" value="1"/>
</dbReference>
<dbReference type="EMBL" id="CAJNNV010007281">
    <property type="protein sequence ID" value="CAE8594695.1"/>
    <property type="molecule type" value="Genomic_DNA"/>
</dbReference>
<organism evidence="5 6">
    <name type="scientific">Polarella glacialis</name>
    <name type="common">Dinoflagellate</name>
    <dbReference type="NCBI Taxonomy" id="89957"/>
    <lineage>
        <taxon>Eukaryota</taxon>
        <taxon>Sar</taxon>
        <taxon>Alveolata</taxon>
        <taxon>Dinophyceae</taxon>
        <taxon>Suessiales</taxon>
        <taxon>Suessiaceae</taxon>
        <taxon>Polarella</taxon>
    </lineage>
</organism>
<gene>
    <name evidence="3" type="ORF">PGLA1383_LOCUS13220</name>
    <name evidence="1" type="ORF">PGLA1383_LOCUS2983</name>
    <name evidence="2" type="ORF">PGLA1383_LOCUS6966</name>
    <name evidence="4" type="ORF">PGLA2088_LOCUS26513</name>
    <name evidence="5" type="ORF">PGLA2088_LOCUS41658</name>
</gene>
<dbReference type="OMA" id="CELIEWD"/>
<evidence type="ECO:0000313" key="5">
    <source>
        <dbReference type="EMBL" id="CAE8720993.1"/>
    </source>
</evidence>
<evidence type="ECO:0000313" key="2">
    <source>
        <dbReference type="EMBL" id="CAE8588159.1"/>
    </source>
</evidence>
<proteinExistence type="predicted"/>
<name>A0A813LC16_POLGL</name>
<dbReference type="SUPFAM" id="SSF56399">
    <property type="entry name" value="ADP-ribosylation"/>
    <property type="match status" value="1"/>
</dbReference>